<accession>A0A9D1LAS2</accession>
<organism evidence="2 3">
    <name type="scientific">Candidatus Pullichristensenella excrementigallinarum</name>
    <dbReference type="NCBI Taxonomy" id="2840907"/>
    <lineage>
        <taxon>Bacteria</taxon>
        <taxon>Bacillati</taxon>
        <taxon>Bacillota</taxon>
        <taxon>Clostridia</taxon>
        <taxon>Candidatus Pullichristensenella</taxon>
    </lineage>
</organism>
<evidence type="ECO:0000313" key="2">
    <source>
        <dbReference type="EMBL" id="HIU33688.1"/>
    </source>
</evidence>
<reference evidence="2" key="1">
    <citation type="submission" date="2020-10" db="EMBL/GenBank/DDBJ databases">
        <authorList>
            <person name="Gilroy R."/>
        </authorList>
    </citation>
    <scope>NUCLEOTIDE SEQUENCE</scope>
    <source>
        <strain evidence="2">ChiHcec3-11533</strain>
    </source>
</reference>
<reference evidence="2" key="2">
    <citation type="journal article" date="2021" name="PeerJ">
        <title>Extensive microbial diversity within the chicken gut microbiome revealed by metagenomics and culture.</title>
        <authorList>
            <person name="Gilroy R."/>
            <person name="Ravi A."/>
            <person name="Getino M."/>
            <person name="Pursley I."/>
            <person name="Horton D.L."/>
            <person name="Alikhan N.F."/>
            <person name="Baker D."/>
            <person name="Gharbi K."/>
            <person name="Hall N."/>
            <person name="Watson M."/>
            <person name="Adriaenssens E.M."/>
            <person name="Foster-Nyarko E."/>
            <person name="Jarju S."/>
            <person name="Secka A."/>
            <person name="Antonio M."/>
            <person name="Oren A."/>
            <person name="Chaudhuri R.R."/>
            <person name="La Ragione R."/>
            <person name="Hildebrand F."/>
            <person name="Pallen M.J."/>
        </authorList>
    </citation>
    <scope>NUCLEOTIDE SEQUENCE</scope>
    <source>
        <strain evidence="2">ChiHcec3-11533</strain>
    </source>
</reference>
<sequence length="201" mass="21640">MTKNEFLRLLFAELGNLPREEVKKAMAYYSATLDDRMEDGMSEEEAVQSLGEVREIAQEILQNLPLNVLMKSRIQLGKKRLSALQWVLIVCGSPLWLSLAATILAVLLSVYAVIWSAIASLYAGLLALGLCGTAGLAGSIMLIFINGPITGGMFAGIAIACAGLFLIALSPVVGLSKGLVRASAWIGKKTKRMLFPKKGRE</sequence>
<dbReference type="AlphaFoldDB" id="A0A9D1LAS2"/>
<evidence type="ECO:0000313" key="3">
    <source>
        <dbReference type="Proteomes" id="UP000824072"/>
    </source>
</evidence>
<name>A0A9D1LAS2_9FIRM</name>
<keyword evidence="1" id="KW-0472">Membrane</keyword>
<evidence type="ECO:0000256" key="1">
    <source>
        <dbReference type="SAM" id="Phobius"/>
    </source>
</evidence>
<dbReference type="Pfam" id="PF22564">
    <property type="entry name" value="HAAS"/>
    <property type="match status" value="1"/>
</dbReference>
<keyword evidence="1" id="KW-1133">Transmembrane helix</keyword>
<feature type="transmembrane region" description="Helical" evidence="1">
    <location>
        <begin position="152"/>
        <end position="173"/>
    </location>
</feature>
<comment type="caution">
    <text evidence="2">The sequence shown here is derived from an EMBL/GenBank/DDBJ whole genome shotgun (WGS) entry which is preliminary data.</text>
</comment>
<keyword evidence="1" id="KW-0812">Transmembrane</keyword>
<gene>
    <name evidence="2" type="ORF">IAB02_03920</name>
</gene>
<feature type="transmembrane region" description="Helical" evidence="1">
    <location>
        <begin position="121"/>
        <end position="145"/>
    </location>
</feature>
<dbReference type="Proteomes" id="UP000824072">
    <property type="component" value="Unassembled WGS sequence"/>
</dbReference>
<feature type="transmembrane region" description="Helical" evidence="1">
    <location>
        <begin position="86"/>
        <end position="115"/>
    </location>
</feature>
<proteinExistence type="predicted"/>
<protein>
    <submittedName>
        <fullName evidence="2">DUF1700 domain-containing protein</fullName>
    </submittedName>
</protein>
<dbReference type="EMBL" id="DVMU01000087">
    <property type="protein sequence ID" value="HIU33688.1"/>
    <property type="molecule type" value="Genomic_DNA"/>
</dbReference>